<dbReference type="SUPFAM" id="SSF51695">
    <property type="entry name" value="PLC-like phosphodiesterases"/>
    <property type="match status" value="1"/>
</dbReference>
<dbReference type="Pfam" id="PF03009">
    <property type="entry name" value="GDPD"/>
    <property type="match status" value="1"/>
</dbReference>
<dbReference type="GO" id="GO:0006629">
    <property type="term" value="P:lipid metabolic process"/>
    <property type="evidence" value="ECO:0007669"/>
    <property type="project" value="InterPro"/>
</dbReference>
<dbReference type="Gene3D" id="3.20.20.190">
    <property type="entry name" value="Phosphatidylinositol (PI) phosphodiesterase"/>
    <property type="match status" value="1"/>
</dbReference>
<dbReference type="Proteomes" id="UP000177583">
    <property type="component" value="Unassembled WGS sequence"/>
</dbReference>
<dbReference type="InterPro" id="IPR017946">
    <property type="entry name" value="PLC-like_Pdiesterase_TIM-brl"/>
</dbReference>
<dbReference type="PANTHER" id="PTHR46211:SF1">
    <property type="entry name" value="GLYCEROPHOSPHODIESTER PHOSPHODIESTERASE, CYTOPLASMIC"/>
    <property type="match status" value="1"/>
</dbReference>
<protein>
    <recommendedName>
        <fullName evidence="1">GP-PDE domain-containing protein</fullName>
    </recommendedName>
</protein>
<gene>
    <name evidence="2" type="ORF">A2557_09350</name>
</gene>
<proteinExistence type="predicted"/>
<accession>A0A1F6GQJ0</accession>
<dbReference type="InterPro" id="IPR030395">
    <property type="entry name" value="GP_PDE_dom"/>
</dbReference>
<comment type="caution">
    <text evidence="2">The sequence shown here is derived from an EMBL/GenBank/DDBJ whole genome shotgun (WGS) entry which is preliminary data.</text>
</comment>
<reference evidence="2 3" key="1">
    <citation type="journal article" date="2016" name="Nat. Commun.">
        <title>Thousands of microbial genomes shed light on interconnected biogeochemical processes in an aquifer system.</title>
        <authorList>
            <person name="Anantharaman K."/>
            <person name="Brown C.T."/>
            <person name="Hug L.A."/>
            <person name="Sharon I."/>
            <person name="Castelle C.J."/>
            <person name="Probst A.J."/>
            <person name="Thomas B.C."/>
            <person name="Singh A."/>
            <person name="Wilkins M.J."/>
            <person name="Karaoz U."/>
            <person name="Brodie E.L."/>
            <person name="Williams K.H."/>
            <person name="Hubbard S.S."/>
            <person name="Banfield J.F."/>
        </authorList>
    </citation>
    <scope>NUCLEOTIDE SEQUENCE [LARGE SCALE GENOMIC DNA]</scope>
</reference>
<dbReference type="AlphaFoldDB" id="A0A1F6GQJ0"/>
<organism evidence="2 3">
    <name type="scientific">Candidatus Lambdaproteobacteria bacterium RIFOXYD2_FULL_56_26</name>
    <dbReference type="NCBI Taxonomy" id="1817773"/>
    <lineage>
        <taxon>Bacteria</taxon>
        <taxon>Pseudomonadati</taxon>
        <taxon>Pseudomonadota</taxon>
        <taxon>Candidatus Lambdaproteobacteria</taxon>
    </lineage>
</organism>
<name>A0A1F6GQJ0_9PROT</name>
<evidence type="ECO:0000313" key="3">
    <source>
        <dbReference type="Proteomes" id="UP000177583"/>
    </source>
</evidence>
<sequence>MVPTGAKQRPKSKGPADFFASVPRPFVVAHRGDSARYPENTLASIQGAIAAQAPMAEVDLALSRDRKILLLHDETLDRTTDGTGASWEQDWADLSRLDAGGWFGPKFLGEPLPLLSQLLALAQGKIRLNLEIKPDTFEQGGERFLADLMAQLEQAKMLDQVLVSSFSAPCLLALQGRPQVPPLSYLSEGPLDRPSWELLETIDAWGFHTEVGAVSAADAEELKGRGRCYLAYTAADSQQARSLFALGVDGVFANDPHLLKPASTTA</sequence>
<evidence type="ECO:0000259" key="1">
    <source>
        <dbReference type="PROSITE" id="PS51704"/>
    </source>
</evidence>
<dbReference type="PANTHER" id="PTHR46211">
    <property type="entry name" value="GLYCEROPHOSPHORYL DIESTER PHOSPHODIESTERASE"/>
    <property type="match status" value="1"/>
</dbReference>
<dbReference type="PROSITE" id="PS51704">
    <property type="entry name" value="GP_PDE"/>
    <property type="match status" value="1"/>
</dbReference>
<feature type="domain" description="GP-PDE" evidence="1">
    <location>
        <begin position="25"/>
        <end position="263"/>
    </location>
</feature>
<evidence type="ECO:0000313" key="2">
    <source>
        <dbReference type="EMBL" id="OGH00393.1"/>
    </source>
</evidence>
<dbReference type="EMBL" id="MFNF01000046">
    <property type="protein sequence ID" value="OGH00393.1"/>
    <property type="molecule type" value="Genomic_DNA"/>
</dbReference>
<dbReference type="GO" id="GO:0008081">
    <property type="term" value="F:phosphoric diester hydrolase activity"/>
    <property type="evidence" value="ECO:0007669"/>
    <property type="project" value="InterPro"/>
</dbReference>